<dbReference type="CDD" id="cd00829">
    <property type="entry name" value="SCP-x_thiolase"/>
    <property type="match status" value="1"/>
</dbReference>
<dbReference type="PANTHER" id="PTHR42870:SF1">
    <property type="entry name" value="NON-SPECIFIC LIPID-TRANSFER PROTEIN-LIKE 2"/>
    <property type="match status" value="1"/>
</dbReference>
<dbReference type="PIRSF" id="PIRSF000429">
    <property type="entry name" value="Ac-CoA_Ac_transf"/>
    <property type="match status" value="1"/>
</dbReference>
<accession>A0A7I7L4F7</accession>
<reference evidence="2 3" key="1">
    <citation type="journal article" date="2019" name="Emerg. Microbes Infect.">
        <title>Comprehensive subspecies identification of 175 nontuberculous mycobacteria species based on 7547 genomic profiles.</title>
        <authorList>
            <person name="Matsumoto Y."/>
            <person name="Kinjo T."/>
            <person name="Motooka D."/>
            <person name="Nabeya D."/>
            <person name="Jung N."/>
            <person name="Uechi K."/>
            <person name="Horii T."/>
            <person name="Iida T."/>
            <person name="Fujita J."/>
            <person name="Nakamura S."/>
        </authorList>
    </citation>
    <scope>NUCLEOTIDE SEQUENCE [LARGE SCALE GENOMIC DNA]</scope>
    <source>
        <strain evidence="2 3">JCM 12404</strain>
    </source>
</reference>
<organism evidence="2 3">
    <name type="scientific">Mycobacterium cookii</name>
    <dbReference type="NCBI Taxonomy" id="1775"/>
    <lineage>
        <taxon>Bacteria</taxon>
        <taxon>Bacillati</taxon>
        <taxon>Actinomycetota</taxon>
        <taxon>Actinomycetes</taxon>
        <taxon>Mycobacteriales</taxon>
        <taxon>Mycobacteriaceae</taxon>
        <taxon>Mycobacterium</taxon>
    </lineage>
</organism>
<keyword evidence="3" id="KW-1185">Reference proteome</keyword>
<dbReference type="Proteomes" id="UP000465866">
    <property type="component" value="Chromosome"/>
</dbReference>
<proteinExistence type="predicted"/>
<dbReference type="KEGG" id="mcoo:MCOO_48410"/>
<dbReference type="Gene3D" id="3.40.47.10">
    <property type="match status" value="1"/>
</dbReference>
<feature type="domain" description="Thiolase C-terminal" evidence="1">
    <location>
        <begin position="267"/>
        <end position="387"/>
    </location>
</feature>
<dbReference type="AlphaFoldDB" id="A0A7I7L4F7"/>
<evidence type="ECO:0000313" key="3">
    <source>
        <dbReference type="Proteomes" id="UP000465866"/>
    </source>
</evidence>
<dbReference type="Pfam" id="PF22691">
    <property type="entry name" value="Thiolase_C_1"/>
    <property type="match status" value="1"/>
</dbReference>
<dbReference type="GO" id="GO:0016747">
    <property type="term" value="F:acyltransferase activity, transferring groups other than amino-acyl groups"/>
    <property type="evidence" value="ECO:0007669"/>
    <property type="project" value="InterPro"/>
</dbReference>
<protein>
    <recommendedName>
        <fullName evidence="1">Thiolase C-terminal domain-containing protein</fullName>
    </recommendedName>
</protein>
<dbReference type="SUPFAM" id="SSF53901">
    <property type="entry name" value="Thiolase-like"/>
    <property type="match status" value="2"/>
</dbReference>
<dbReference type="EMBL" id="AP022569">
    <property type="protein sequence ID" value="BBX48826.1"/>
    <property type="molecule type" value="Genomic_DNA"/>
</dbReference>
<evidence type="ECO:0000313" key="2">
    <source>
        <dbReference type="EMBL" id="BBX48826.1"/>
    </source>
</evidence>
<name>A0A7I7L4F7_9MYCO</name>
<dbReference type="InterPro" id="IPR016039">
    <property type="entry name" value="Thiolase-like"/>
</dbReference>
<dbReference type="InterPro" id="IPR055140">
    <property type="entry name" value="Thiolase_C_2"/>
</dbReference>
<dbReference type="PANTHER" id="PTHR42870">
    <property type="entry name" value="ACETYL-COA C-ACETYLTRANSFERASE"/>
    <property type="match status" value="1"/>
</dbReference>
<sequence length="397" mass="41934">MSYFEKDAIISGIGISRIGRRTGIPGRELTLEAVRTAIEDAGLAAADIDGVATLGDTPAAEVNAALRIEAADCGSGFGTGGLLNPVISACRAVSEGHARHVIIYRTIQMLGGTVPVKQDESAEPPPLARMFDTPEGETPPAVGPMDDVNDLVAAQAYSASNWLALNCRRHMELYGTTKEQLGWLAINSRRNAALNPLAVYREPMTMDDYLGARMVSEPFGLLDCDVPIDGSIAVVVSAADYAKDCPHRAVKVEAVGGSDGAGGWFHRADYPKMASADAAAQMWSRTDLTPADLQLAELYDGFTFLAFAWLEALGICGDGEAGPFVEGAERIALDGALPLNTYGGQLSAGRMHGYWLLHETCLQLRGEAGERQTPRRPEVAVAAVGGGPIAGCMLLTC</sequence>
<gene>
    <name evidence="2" type="ORF">MCOO_48410</name>
</gene>
<dbReference type="RefSeq" id="WP_163780886.1">
    <property type="nucleotide sequence ID" value="NZ_AP022569.1"/>
</dbReference>
<evidence type="ECO:0000259" key="1">
    <source>
        <dbReference type="Pfam" id="PF22691"/>
    </source>
</evidence>
<dbReference type="InterPro" id="IPR002155">
    <property type="entry name" value="Thiolase"/>
</dbReference>